<reference evidence="2 3" key="1">
    <citation type="journal article" date="2016" name="Nat. Commun.">
        <title>Thousands of microbial genomes shed light on interconnected biogeochemical processes in an aquifer system.</title>
        <authorList>
            <person name="Anantharaman K."/>
            <person name="Brown C.T."/>
            <person name="Hug L.A."/>
            <person name="Sharon I."/>
            <person name="Castelle C.J."/>
            <person name="Probst A.J."/>
            <person name="Thomas B.C."/>
            <person name="Singh A."/>
            <person name="Wilkins M.J."/>
            <person name="Karaoz U."/>
            <person name="Brodie E.L."/>
            <person name="Williams K.H."/>
            <person name="Hubbard S.S."/>
            <person name="Banfield J.F."/>
        </authorList>
    </citation>
    <scope>NUCLEOTIDE SEQUENCE [LARGE SCALE GENOMIC DNA]</scope>
</reference>
<gene>
    <name evidence="2" type="ORF">A2619_05650</name>
</gene>
<accession>A0A1F4X9F1</accession>
<evidence type="ECO:0000313" key="2">
    <source>
        <dbReference type="EMBL" id="OGC78269.1"/>
    </source>
</evidence>
<dbReference type="EMBL" id="MEWG01000004">
    <property type="protein sequence ID" value="OGC78269.1"/>
    <property type="molecule type" value="Genomic_DNA"/>
</dbReference>
<dbReference type="Proteomes" id="UP000176815">
    <property type="component" value="Unassembled WGS sequence"/>
</dbReference>
<feature type="transmembrane region" description="Helical" evidence="1">
    <location>
        <begin position="52"/>
        <end position="73"/>
    </location>
</feature>
<protein>
    <submittedName>
        <fullName evidence="2">Uncharacterized protein</fullName>
    </submittedName>
</protein>
<name>A0A1F4X9F1_UNCKA</name>
<comment type="caution">
    <text evidence="2">The sequence shown here is derived from an EMBL/GenBank/DDBJ whole genome shotgun (WGS) entry which is preliminary data.</text>
</comment>
<feature type="transmembrane region" description="Helical" evidence="1">
    <location>
        <begin position="28"/>
        <end position="46"/>
    </location>
</feature>
<evidence type="ECO:0000313" key="3">
    <source>
        <dbReference type="Proteomes" id="UP000176815"/>
    </source>
</evidence>
<proteinExistence type="predicted"/>
<keyword evidence="1" id="KW-0472">Membrane</keyword>
<feature type="transmembrane region" description="Helical" evidence="1">
    <location>
        <begin position="6"/>
        <end position="23"/>
    </location>
</feature>
<sequence>MPAGWGFLYPFEFVLIALGLIVMIRKQLFTPLLGAWFFLYAVPSSLAADGHIWRMFTFLPLPQIIGGIGLVHLANQRKQIWVQAGIGLICALFVFRFLVDYTSYLPWAQGANSFFGFRDLYSYLKTVEKDYDYIVVAPSGLGFDQLYIYYLFYMQPDPREYQLGVDVERPVGRENWVEVKRIAKWHFVGDVRNVVFDLPDKTLLVADGNFKEKAPLPQNVMLTELIKTINFANGDPAFKVLILHKNPAFKPQPSPKASL</sequence>
<feature type="transmembrane region" description="Helical" evidence="1">
    <location>
        <begin position="133"/>
        <end position="152"/>
    </location>
</feature>
<dbReference type="AlphaFoldDB" id="A0A1F4X9F1"/>
<keyword evidence="1" id="KW-0812">Transmembrane</keyword>
<feature type="transmembrane region" description="Helical" evidence="1">
    <location>
        <begin position="80"/>
        <end position="99"/>
    </location>
</feature>
<keyword evidence="1" id="KW-1133">Transmembrane helix</keyword>
<organism evidence="2 3">
    <name type="scientific">candidate division WWE3 bacterium RIFOXYD1_FULL_39_9</name>
    <dbReference type="NCBI Taxonomy" id="1802649"/>
    <lineage>
        <taxon>Bacteria</taxon>
        <taxon>Katanobacteria</taxon>
    </lineage>
</organism>
<evidence type="ECO:0000256" key="1">
    <source>
        <dbReference type="SAM" id="Phobius"/>
    </source>
</evidence>